<dbReference type="Pfam" id="PF01928">
    <property type="entry name" value="CYTH"/>
    <property type="match status" value="1"/>
</dbReference>
<evidence type="ECO:0000259" key="1">
    <source>
        <dbReference type="PROSITE" id="PS51707"/>
    </source>
</evidence>
<dbReference type="EMBL" id="CAJNRD030001122">
    <property type="protein sequence ID" value="CAG5100858.1"/>
    <property type="molecule type" value="Genomic_DNA"/>
</dbReference>
<organism evidence="2 3">
    <name type="scientific">Cotesia congregata</name>
    <name type="common">Parasitoid wasp</name>
    <name type="synonym">Apanteles congregatus</name>
    <dbReference type="NCBI Taxonomy" id="51543"/>
    <lineage>
        <taxon>Eukaryota</taxon>
        <taxon>Metazoa</taxon>
        <taxon>Ecdysozoa</taxon>
        <taxon>Arthropoda</taxon>
        <taxon>Hexapoda</taxon>
        <taxon>Insecta</taxon>
        <taxon>Pterygota</taxon>
        <taxon>Neoptera</taxon>
        <taxon>Endopterygota</taxon>
        <taxon>Hymenoptera</taxon>
        <taxon>Apocrita</taxon>
        <taxon>Ichneumonoidea</taxon>
        <taxon>Braconidae</taxon>
        <taxon>Microgastrinae</taxon>
        <taxon>Cotesia</taxon>
    </lineage>
</organism>
<keyword evidence="3" id="KW-1185">Reference proteome</keyword>
<dbReference type="PANTHER" id="PTHR21028:SF2">
    <property type="entry name" value="CYTH DOMAIN-CONTAINING PROTEIN"/>
    <property type="match status" value="1"/>
</dbReference>
<dbReference type="InterPro" id="IPR008173">
    <property type="entry name" value="Adenylyl_cyclase_CyaB"/>
</dbReference>
<dbReference type="AlphaFoldDB" id="A0A8J2HJE1"/>
<dbReference type="GO" id="GO:0016462">
    <property type="term" value="F:pyrophosphatase activity"/>
    <property type="evidence" value="ECO:0007669"/>
    <property type="project" value="UniProtKB-ARBA"/>
</dbReference>
<dbReference type="CDD" id="cd07890">
    <property type="entry name" value="CYTH-like_AC_IV-like"/>
    <property type="match status" value="1"/>
</dbReference>
<dbReference type="InterPro" id="IPR033469">
    <property type="entry name" value="CYTH-like_dom_sf"/>
</dbReference>
<sequence>MRNVEIKAFLRNPDSVKAKAEELSSSEPEVIKQTDTFYIVPHGRLKLRVFDDNSGELIFYERSDTKGPKLSSYTKVSFSDKSGCDGINDILSKTNGKLGMVKKTRLLYIVGQSRIHIDQVDQLGDFMEIEVVLQDKQDVDDGEKISINLMKELGIAQDDLISEAYIDLLLKKETS</sequence>
<evidence type="ECO:0000313" key="2">
    <source>
        <dbReference type="EMBL" id="CAG5100858.1"/>
    </source>
</evidence>
<dbReference type="Proteomes" id="UP000786811">
    <property type="component" value="Unassembled WGS sequence"/>
</dbReference>
<protein>
    <recommendedName>
        <fullName evidence="1">CYTH domain-containing protein</fullName>
    </recommendedName>
</protein>
<dbReference type="PANTHER" id="PTHR21028">
    <property type="entry name" value="SI:CH211-156B7.4"/>
    <property type="match status" value="1"/>
</dbReference>
<accession>A0A8J2HJE1</accession>
<dbReference type="SUPFAM" id="SSF55154">
    <property type="entry name" value="CYTH-like phosphatases"/>
    <property type="match status" value="1"/>
</dbReference>
<proteinExistence type="predicted"/>
<comment type="caution">
    <text evidence="2">The sequence shown here is derived from an EMBL/GenBank/DDBJ whole genome shotgun (WGS) entry which is preliminary data.</text>
</comment>
<dbReference type="SMART" id="SM01118">
    <property type="entry name" value="CYTH"/>
    <property type="match status" value="1"/>
</dbReference>
<evidence type="ECO:0000313" key="3">
    <source>
        <dbReference type="Proteomes" id="UP000786811"/>
    </source>
</evidence>
<dbReference type="InterPro" id="IPR023577">
    <property type="entry name" value="CYTH_domain"/>
</dbReference>
<gene>
    <name evidence="2" type="ORF">HICCMSTLAB_LOCUS9931</name>
</gene>
<dbReference type="OrthoDB" id="6159137at2759"/>
<feature type="domain" description="CYTH" evidence="1">
    <location>
        <begin position="1"/>
        <end position="171"/>
    </location>
</feature>
<dbReference type="Gene3D" id="2.40.320.10">
    <property type="entry name" value="Hypothetical Protein Pfu-838710-001"/>
    <property type="match status" value="1"/>
</dbReference>
<dbReference type="PROSITE" id="PS51707">
    <property type="entry name" value="CYTH"/>
    <property type="match status" value="1"/>
</dbReference>
<reference evidence="2" key="1">
    <citation type="submission" date="2021-04" db="EMBL/GenBank/DDBJ databases">
        <authorList>
            <person name="Chebbi M.A.C M."/>
        </authorList>
    </citation>
    <scope>NUCLEOTIDE SEQUENCE</scope>
</reference>
<name>A0A8J2HJE1_COTCN</name>